<feature type="transmembrane region" description="Helical" evidence="1">
    <location>
        <begin position="166"/>
        <end position="187"/>
    </location>
</feature>
<dbReference type="Pfam" id="PF20152">
    <property type="entry name" value="DUF6534"/>
    <property type="match status" value="1"/>
</dbReference>
<feature type="transmembrane region" description="Helical" evidence="1">
    <location>
        <begin position="123"/>
        <end position="146"/>
    </location>
</feature>
<keyword evidence="4" id="KW-1185">Reference proteome</keyword>
<feature type="transmembrane region" description="Helical" evidence="1">
    <location>
        <begin position="231"/>
        <end position="252"/>
    </location>
</feature>
<evidence type="ECO:0000256" key="1">
    <source>
        <dbReference type="SAM" id="Phobius"/>
    </source>
</evidence>
<dbReference type="InterPro" id="IPR045339">
    <property type="entry name" value="DUF6534"/>
</dbReference>
<organism evidence="3 4">
    <name type="scientific">Laccaria amethystina LaAM-08-1</name>
    <dbReference type="NCBI Taxonomy" id="1095629"/>
    <lineage>
        <taxon>Eukaryota</taxon>
        <taxon>Fungi</taxon>
        <taxon>Dikarya</taxon>
        <taxon>Basidiomycota</taxon>
        <taxon>Agaricomycotina</taxon>
        <taxon>Agaricomycetes</taxon>
        <taxon>Agaricomycetidae</taxon>
        <taxon>Agaricales</taxon>
        <taxon>Agaricineae</taxon>
        <taxon>Hydnangiaceae</taxon>
        <taxon>Laccaria</taxon>
    </lineage>
</organism>
<evidence type="ECO:0000313" key="3">
    <source>
        <dbReference type="EMBL" id="KIK03701.1"/>
    </source>
</evidence>
<evidence type="ECO:0000313" key="4">
    <source>
        <dbReference type="Proteomes" id="UP000054477"/>
    </source>
</evidence>
<keyword evidence="1" id="KW-1133">Transmembrane helix</keyword>
<reference evidence="4" key="2">
    <citation type="submission" date="2015-01" db="EMBL/GenBank/DDBJ databases">
        <title>Evolutionary Origins and Diversification of the Mycorrhizal Mutualists.</title>
        <authorList>
            <consortium name="DOE Joint Genome Institute"/>
            <consortium name="Mycorrhizal Genomics Consortium"/>
            <person name="Kohler A."/>
            <person name="Kuo A."/>
            <person name="Nagy L.G."/>
            <person name="Floudas D."/>
            <person name="Copeland A."/>
            <person name="Barry K.W."/>
            <person name="Cichocki N."/>
            <person name="Veneault-Fourrey C."/>
            <person name="LaButti K."/>
            <person name="Lindquist E.A."/>
            <person name="Lipzen A."/>
            <person name="Lundell T."/>
            <person name="Morin E."/>
            <person name="Murat C."/>
            <person name="Riley R."/>
            <person name="Ohm R."/>
            <person name="Sun H."/>
            <person name="Tunlid A."/>
            <person name="Henrissat B."/>
            <person name="Grigoriev I.V."/>
            <person name="Hibbett D.S."/>
            <person name="Martin F."/>
        </authorList>
    </citation>
    <scope>NUCLEOTIDE SEQUENCE [LARGE SCALE GENOMIC DNA]</scope>
    <source>
        <strain evidence="4">LaAM-08-1</strain>
    </source>
</reference>
<dbReference type="OrthoDB" id="3263055at2759"/>
<name>A0A0C9XFI7_9AGAR</name>
<dbReference type="Proteomes" id="UP000054477">
    <property type="component" value="Unassembled WGS sequence"/>
</dbReference>
<feature type="domain" description="DUF6534" evidence="2">
    <location>
        <begin position="170"/>
        <end position="257"/>
    </location>
</feature>
<reference evidence="3 4" key="1">
    <citation type="submission" date="2014-04" db="EMBL/GenBank/DDBJ databases">
        <authorList>
            <consortium name="DOE Joint Genome Institute"/>
            <person name="Kuo A."/>
            <person name="Kohler A."/>
            <person name="Nagy L.G."/>
            <person name="Floudas D."/>
            <person name="Copeland A."/>
            <person name="Barry K.W."/>
            <person name="Cichocki N."/>
            <person name="Veneault-Fourrey C."/>
            <person name="LaButti K."/>
            <person name="Lindquist E.A."/>
            <person name="Lipzen A."/>
            <person name="Lundell T."/>
            <person name="Morin E."/>
            <person name="Murat C."/>
            <person name="Sun H."/>
            <person name="Tunlid A."/>
            <person name="Henrissat B."/>
            <person name="Grigoriev I.V."/>
            <person name="Hibbett D.S."/>
            <person name="Martin F."/>
            <person name="Nordberg H.P."/>
            <person name="Cantor M.N."/>
            <person name="Hua S.X."/>
        </authorList>
    </citation>
    <scope>NUCLEOTIDE SEQUENCE [LARGE SCALE GENOMIC DNA]</scope>
    <source>
        <strain evidence="3 4">LaAM-08-1</strain>
    </source>
</reference>
<protein>
    <recommendedName>
        <fullName evidence="2">DUF6534 domain-containing protein</fullName>
    </recommendedName>
</protein>
<proteinExistence type="predicted"/>
<accession>A0A0C9XFI7</accession>
<dbReference type="HOGENOM" id="CLU_046025_5_4_1"/>
<feature type="transmembrane region" description="Helical" evidence="1">
    <location>
        <begin position="20"/>
        <end position="41"/>
    </location>
</feature>
<dbReference type="STRING" id="1095629.A0A0C9XFI7"/>
<dbReference type="EMBL" id="KN838577">
    <property type="protein sequence ID" value="KIK03701.1"/>
    <property type="molecule type" value="Genomic_DNA"/>
</dbReference>
<keyword evidence="1" id="KW-0812">Transmembrane</keyword>
<feature type="transmembrane region" description="Helical" evidence="1">
    <location>
        <begin position="93"/>
        <end position="111"/>
    </location>
</feature>
<evidence type="ECO:0000259" key="2">
    <source>
        <dbReference type="Pfam" id="PF20152"/>
    </source>
</evidence>
<dbReference type="PANTHER" id="PTHR40465">
    <property type="entry name" value="CHROMOSOME 1, WHOLE GENOME SHOTGUN SEQUENCE"/>
    <property type="match status" value="1"/>
</dbReference>
<sequence length="339" mass="36836">MTDVSGTPHLALDETLGAAYNAVVVASILLGVSFFQAWYYFSHQSDPWPTTLLVSAAITFNTIHQALITHSVYSYTVSNWGNTPFLDHLVRTLLVEVIFTGLTALLVQSFLTARIWILSDRNIWLTGVIGLLVVGEFGSILAYTILSLPLTTFAEVAHLKTLSITVNALAAAGDILIAGTLCTLLHLSRTGFHRSDTIYTKLIVFSLNTGLLTSLCAVASLVSILVAGTTFIYIAFFFCMGRLYTNSLLATLNARKRIRGLSDGIDTRSTGVGSLRFATRSTVLGARSSGLIGPQPNASYVSSTYRFIRDIASVSMRQDKVYTETDGVKEANLFDQHVC</sequence>
<feature type="transmembrane region" description="Helical" evidence="1">
    <location>
        <begin position="53"/>
        <end position="73"/>
    </location>
</feature>
<dbReference type="PANTHER" id="PTHR40465:SF1">
    <property type="entry name" value="DUF6534 DOMAIN-CONTAINING PROTEIN"/>
    <property type="match status" value="1"/>
</dbReference>
<feature type="transmembrane region" description="Helical" evidence="1">
    <location>
        <begin position="199"/>
        <end position="225"/>
    </location>
</feature>
<dbReference type="AlphaFoldDB" id="A0A0C9XFI7"/>
<gene>
    <name evidence="3" type="ORF">K443DRAFT_676532</name>
</gene>
<keyword evidence="1" id="KW-0472">Membrane</keyword>